<dbReference type="PATRIC" id="fig|927665.4.peg.2415"/>
<sequence length="121" mass="13429">MESWLIPLVAIVCAVGLPVVLLIVLVVRTTRTKHEERMAMIEKGIVLEEPERKANKFNALRNGLLMIGLALGAIGGIYLDDTMPHDWAGFSVVIFTVLGGGIAYLAYFFIVLKMLEKEKEQ</sequence>
<dbReference type="Proteomes" id="UP000033047">
    <property type="component" value="Unassembled WGS sequence"/>
</dbReference>
<gene>
    <name evidence="3" type="ORF">HMPREF1535_02349</name>
</gene>
<feature type="transmembrane region" description="Helical" evidence="1">
    <location>
        <begin position="90"/>
        <end position="112"/>
    </location>
</feature>
<name>A0A0F5JF28_9BACT</name>
<dbReference type="RefSeq" id="WP_010800759.1">
    <property type="nucleotide sequence ID" value="NZ_KQ033912.1"/>
</dbReference>
<comment type="caution">
    <text evidence="3">The sequence shown here is derived from an EMBL/GenBank/DDBJ whole genome shotgun (WGS) entry which is preliminary data.</text>
</comment>
<feature type="transmembrane region" description="Helical" evidence="1">
    <location>
        <begin position="59"/>
        <end position="78"/>
    </location>
</feature>
<feature type="transmembrane region" description="Helical" evidence="1">
    <location>
        <begin position="6"/>
        <end position="27"/>
    </location>
</feature>
<evidence type="ECO:0000259" key="2">
    <source>
        <dbReference type="Pfam" id="PF19762"/>
    </source>
</evidence>
<accession>A0A0F5JF28</accession>
<organism evidence="3 4">
    <name type="scientific">Parabacteroides goldsteinii DSM 19448 = WAL 12034</name>
    <dbReference type="NCBI Taxonomy" id="927665"/>
    <lineage>
        <taxon>Bacteria</taxon>
        <taxon>Pseudomonadati</taxon>
        <taxon>Bacteroidota</taxon>
        <taxon>Bacteroidia</taxon>
        <taxon>Bacteroidales</taxon>
        <taxon>Tannerellaceae</taxon>
        <taxon>Parabacteroides</taxon>
    </lineage>
</organism>
<proteinExistence type="predicted"/>
<dbReference type="AlphaFoldDB" id="A0A0F5JF28"/>
<dbReference type="EMBL" id="AQHV01000011">
    <property type="protein sequence ID" value="KKB56374.1"/>
    <property type="molecule type" value="Genomic_DNA"/>
</dbReference>
<evidence type="ECO:0000313" key="3">
    <source>
        <dbReference type="EMBL" id="KKB56374.1"/>
    </source>
</evidence>
<evidence type="ECO:0000256" key="1">
    <source>
        <dbReference type="SAM" id="Phobius"/>
    </source>
</evidence>
<keyword evidence="1" id="KW-1133">Transmembrane helix</keyword>
<feature type="domain" description="DUF6249" evidence="2">
    <location>
        <begin position="9"/>
        <end position="110"/>
    </location>
</feature>
<keyword evidence="1" id="KW-0812">Transmembrane</keyword>
<dbReference type="STRING" id="927665.HMPREF1535_02349"/>
<dbReference type="HOGENOM" id="CLU_1925640_0_0_10"/>
<dbReference type="InterPro" id="IPR046216">
    <property type="entry name" value="DUF6249"/>
</dbReference>
<reference evidence="3 4" key="1">
    <citation type="submission" date="2013-04" db="EMBL/GenBank/DDBJ databases">
        <title>The Genome Sequence of Parabacteroides goldsteinii DSM 19448.</title>
        <authorList>
            <consortium name="The Broad Institute Genomics Platform"/>
            <person name="Earl A."/>
            <person name="Ward D."/>
            <person name="Feldgarden M."/>
            <person name="Gevers D."/>
            <person name="Martens E."/>
            <person name="Sakamoto M."/>
            <person name="Benno Y."/>
            <person name="Song Y."/>
            <person name="Liu C."/>
            <person name="Lee J."/>
            <person name="Bolanos M."/>
            <person name="Vaisanen M.L."/>
            <person name="Finegold S.M."/>
            <person name="Walker B."/>
            <person name="Young S."/>
            <person name="Zeng Q."/>
            <person name="Gargeya S."/>
            <person name="Fitzgerald M."/>
            <person name="Haas B."/>
            <person name="Abouelleil A."/>
            <person name="Allen A.W."/>
            <person name="Alvarado L."/>
            <person name="Arachchi H.M."/>
            <person name="Berlin A.M."/>
            <person name="Chapman S.B."/>
            <person name="Gainer-Dewar J."/>
            <person name="Goldberg J."/>
            <person name="Griggs A."/>
            <person name="Gujja S."/>
            <person name="Hansen M."/>
            <person name="Howarth C."/>
            <person name="Imamovic A."/>
            <person name="Ireland A."/>
            <person name="Larimer J."/>
            <person name="McCowan C."/>
            <person name="Murphy C."/>
            <person name="Pearson M."/>
            <person name="Poon T.W."/>
            <person name="Priest M."/>
            <person name="Roberts A."/>
            <person name="Saif S."/>
            <person name="Shea T."/>
            <person name="Sisk P."/>
            <person name="Sykes S."/>
            <person name="Wortman J."/>
            <person name="Nusbaum C."/>
            <person name="Birren B."/>
        </authorList>
    </citation>
    <scope>NUCLEOTIDE SEQUENCE [LARGE SCALE GENOMIC DNA]</scope>
    <source>
        <strain evidence="3 4">DSM 19448</strain>
    </source>
</reference>
<protein>
    <recommendedName>
        <fullName evidence="2">DUF6249 domain-containing protein</fullName>
    </recommendedName>
</protein>
<evidence type="ECO:0000313" key="4">
    <source>
        <dbReference type="Proteomes" id="UP000033047"/>
    </source>
</evidence>
<dbReference type="Pfam" id="PF19762">
    <property type="entry name" value="DUF6249"/>
    <property type="match status" value="1"/>
</dbReference>
<keyword evidence="1" id="KW-0472">Membrane</keyword>